<evidence type="ECO:0000256" key="1">
    <source>
        <dbReference type="SAM" id="MobiDB-lite"/>
    </source>
</evidence>
<dbReference type="RefSeq" id="WP_378020028.1">
    <property type="nucleotide sequence ID" value="NZ_JBHSKG010000002.1"/>
</dbReference>
<sequence length="159" mass="16746">MTDRDEFGRSDDWEDEYYRARDHATDPGDGPPPEPASRERPRPRRWVIALALLTVFVLGVVGGVVADRYLAVGCRTCAPPAGIGVPLVGTLESTADGLIAVRTPEGRLVPVRTSPATRVVDQAQRPGPVTGLARGTRVSVLGVPDADGVLTADTLGVPG</sequence>
<keyword evidence="2" id="KW-1133">Transmembrane helix</keyword>
<feature type="compositionally biased region" description="Basic and acidic residues" evidence="1">
    <location>
        <begin position="1"/>
        <end position="26"/>
    </location>
</feature>
<feature type="region of interest" description="Disordered" evidence="1">
    <location>
        <begin position="1"/>
        <end position="40"/>
    </location>
</feature>
<keyword evidence="2" id="KW-0472">Membrane</keyword>
<gene>
    <name evidence="3" type="ORF">ACFPK1_06245</name>
</gene>
<keyword evidence="2" id="KW-0812">Transmembrane</keyword>
<protein>
    <recommendedName>
        <fullName evidence="5">DUF5666 domain-containing protein</fullName>
    </recommendedName>
</protein>
<accession>A0ABV9Z8C3</accession>
<dbReference type="Proteomes" id="UP001596175">
    <property type="component" value="Unassembled WGS sequence"/>
</dbReference>
<evidence type="ECO:0000256" key="2">
    <source>
        <dbReference type="SAM" id="Phobius"/>
    </source>
</evidence>
<proteinExistence type="predicted"/>
<dbReference type="EMBL" id="JBHSKG010000002">
    <property type="protein sequence ID" value="MFC5137823.1"/>
    <property type="molecule type" value="Genomic_DNA"/>
</dbReference>
<comment type="caution">
    <text evidence="3">The sequence shown here is derived from an EMBL/GenBank/DDBJ whole genome shotgun (WGS) entry which is preliminary data.</text>
</comment>
<keyword evidence="4" id="KW-1185">Reference proteome</keyword>
<evidence type="ECO:0000313" key="3">
    <source>
        <dbReference type="EMBL" id="MFC5137823.1"/>
    </source>
</evidence>
<evidence type="ECO:0008006" key="5">
    <source>
        <dbReference type="Google" id="ProtNLM"/>
    </source>
</evidence>
<organism evidence="3 4">
    <name type="scientific">Actinomycetospora rhizophila</name>
    <dbReference type="NCBI Taxonomy" id="1416876"/>
    <lineage>
        <taxon>Bacteria</taxon>
        <taxon>Bacillati</taxon>
        <taxon>Actinomycetota</taxon>
        <taxon>Actinomycetes</taxon>
        <taxon>Pseudonocardiales</taxon>
        <taxon>Pseudonocardiaceae</taxon>
        <taxon>Actinomycetospora</taxon>
    </lineage>
</organism>
<reference evidence="4" key="1">
    <citation type="journal article" date="2019" name="Int. J. Syst. Evol. Microbiol.">
        <title>The Global Catalogue of Microorganisms (GCM) 10K type strain sequencing project: providing services to taxonomists for standard genome sequencing and annotation.</title>
        <authorList>
            <consortium name="The Broad Institute Genomics Platform"/>
            <consortium name="The Broad Institute Genome Sequencing Center for Infectious Disease"/>
            <person name="Wu L."/>
            <person name="Ma J."/>
        </authorList>
    </citation>
    <scope>NUCLEOTIDE SEQUENCE [LARGE SCALE GENOMIC DNA]</scope>
    <source>
        <strain evidence="4">XZYJ18</strain>
    </source>
</reference>
<evidence type="ECO:0000313" key="4">
    <source>
        <dbReference type="Proteomes" id="UP001596175"/>
    </source>
</evidence>
<feature type="transmembrane region" description="Helical" evidence="2">
    <location>
        <begin position="46"/>
        <end position="66"/>
    </location>
</feature>
<name>A0ABV9Z8C3_9PSEU</name>